<dbReference type="SUPFAM" id="SSF53659">
    <property type="entry name" value="Isocitrate/Isopropylmalate dehydrogenase-like"/>
    <property type="match status" value="1"/>
</dbReference>
<dbReference type="NCBIfam" id="TIGR00557">
    <property type="entry name" value="pdxA"/>
    <property type="match status" value="1"/>
</dbReference>
<dbReference type="Pfam" id="PF04166">
    <property type="entry name" value="PdxA"/>
    <property type="match status" value="1"/>
</dbReference>
<dbReference type="PANTHER" id="PTHR30004">
    <property type="entry name" value="4-HYDROXYTHREONINE-4-PHOSPHATE DEHYDROGENASE"/>
    <property type="match status" value="1"/>
</dbReference>
<evidence type="ECO:0000256" key="3">
    <source>
        <dbReference type="ARBA" id="ARBA00023027"/>
    </source>
</evidence>
<dbReference type="GO" id="GO:0008615">
    <property type="term" value="P:pyridoxine biosynthetic process"/>
    <property type="evidence" value="ECO:0007669"/>
    <property type="project" value="TreeGrafter"/>
</dbReference>
<dbReference type="Proteomes" id="UP000253032">
    <property type="component" value="Unassembled WGS sequence"/>
</dbReference>
<keyword evidence="3" id="KW-0520">NAD</keyword>
<name>A0A368BQ88_9GAMM</name>
<gene>
    <name evidence="4" type="primary">pdxA</name>
    <name evidence="4" type="ORF">DBW98_00990</name>
</gene>
<dbReference type="GO" id="GO:0046872">
    <property type="term" value="F:metal ion binding"/>
    <property type="evidence" value="ECO:0007669"/>
    <property type="project" value="UniProtKB-KW"/>
</dbReference>
<proteinExistence type="predicted"/>
<comment type="caution">
    <text evidence="4">The sequence shown here is derived from an EMBL/GenBank/DDBJ whole genome shotgun (WGS) entry which is preliminary data.</text>
</comment>
<evidence type="ECO:0000313" key="5">
    <source>
        <dbReference type="Proteomes" id="UP000253032"/>
    </source>
</evidence>
<dbReference type="EMBL" id="QOPC01000003">
    <property type="protein sequence ID" value="RCL39453.1"/>
    <property type="molecule type" value="Genomic_DNA"/>
</dbReference>
<keyword evidence="2 4" id="KW-0560">Oxidoreductase</keyword>
<evidence type="ECO:0000256" key="1">
    <source>
        <dbReference type="ARBA" id="ARBA00022723"/>
    </source>
</evidence>
<organism evidence="4 5">
    <name type="scientific">SAR86 cluster bacterium</name>
    <dbReference type="NCBI Taxonomy" id="2030880"/>
    <lineage>
        <taxon>Bacteria</taxon>
        <taxon>Pseudomonadati</taxon>
        <taxon>Pseudomonadota</taxon>
        <taxon>Gammaproteobacteria</taxon>
        <taxon>SAR86 cluster</taxon>
    </lineage>
</organism>
<keyword evidence="1" id="KW-0479">Metal-binding</keyword>
<dbReference type="GO" id="GO:0042823">
    <property type="term" value="P:pyridoxal phosphate biosynthetic process"/>
    <property type="evidence" value="ECO:0007669"/>
    <property type="project" value="TreeGrafter"/>
</dbReference>
<evidence type="ECO:0000313" key="4">
    <source>
        <dbReference type="EMBL" id="RCL39453.1"/>
    </source>
</evidence>
<accession>A0A368BQ88</accession>
<dbReference type="EC" id="1.1.1.262" evidence="4"/>
<protein>
    <submittedName>
        <fullName evidence="4">4-hydroxythreonine-4-phosphate dehydrogenase PdxA</fullName>
        <ecNumber evidence="4">1.1.1.262</ecNumber>
    </submittedName>
</protein>
<dbReference type="GO" id="GO:0051287">
    <property type="term" value="F:NAD binding"/>
    <property type="evidence" value="ECO:0007669"/>
    <property type="project" value="InterPro"/>
</dbReference>
<dbReference type="GO" id="GO:0050570">
    <property type="term" value="F:4-hydroxythreonine-4-phosphate dehydrogenase activity"/>
    <property type="evidence" value="ECO:0007669"/>
    <property type="project" value="UniProtKB-EC"/>
</dbReference>
<dbReference type="AlphaFoldDB" id="A0A368BQ88"/>
<dbReference type="PANTHER" id="PTHR30004:SF5">
    <property type="entry name" value="4-HYDROXYTHREONINE-4-PHOSPHATE DEHYDROGENASE"/>
    <property type="match status" value="1"/>
</dbReference>
<reference evidence="4 5" key="1">
    <citation type="journal article" date="2018" name="Microbiome">
        <title>Fine metagenomic profile of the Mediterranean stratified and mixed water columns revealed by assembly and recruitment.</title>
        <authorList>
            <person name="Haro-Moreno J.M."/>
            <person name="Lopez-Perez M."/>
            <person name="De La Torre J.R."/>
            <person name="Picazo A."/>
            <person name="Camacho A."/>
            <person name="Rodriguez-Valera F."/>
        </authorList>
    </citation>
    <scope>NUCLEOTIDE SEQUENCE [LARGE SCALE GENOMIC DNA]</scope>
    <source>
        <strain evidence="4">MED-G84</strain>
    </source>
</reference>
<dbReference type="Gene3D" id="3.40.718.10">
    <property type="entry name" value="Isopropylmalate Dehydrogenase"/>
    <property type="match status" value="1"/>
</dbReference>
<sequence length="328" mass="35948">MKQLLYSPGEPAGIGIDSILYISKQSFWEQINARLVCIADPKLLESRSKILNLKIKFKELHSIGEAKKNKIGIVQFIKVAECLDCSPGKLNPTNAKYVIKNLNFGIEQTLKNKKIGLVTGPIHKSNIIEGGFKSFQGHTEWIKNKTKSKDVVMLLASKKIKVALATTHIPLSQVPKNIKKFKLVEVIKILDSSLKINFKIKNPLIKVLGLNPHAGENGKIGIEESSKINPAVSLCKQLGINVSYAVSADTAFNADQLDETDAYLAMYHDQALPVLKALSFGKAVNITLGTPIIRTSVDHGTALEIAGKRKPKLGSVKEAIKLAEIQLK</sequence>
<dbReference type="InterPro" id="IPR005255">
    <property type="entry name" value="PdxA_fam"/>
</dbReference>
<evidence type="ECO:0000256" key="2">
    <source>
        <dbReference type="ARBA" id="ARBA00023002"/>
    </source>
</evidence>